<dbReference type="AlphaFoldDB" id="A0A2N6SQ46"/>
<dbReference type="Proteomes" id="UP000235682">
    <property type="component" value="Unassembled WGS sequence"/>
</dbReference>
<dbReference type="Gene3D" id="3.40.30.10">
    <property type="entry name" value="Glutaredoxin"/>
    <property type="match status" value="1"/>
</dbReference>
<evidence type="ECO:0000313" key="1">
    <source>
        <dbReference type="EMBL" id="PMC59192.1"/>
    </source>
</evidence>
<accession>A0A2N6SQ46</accession>
<comment type="caution">
    <text evidence="1">The sequence shown here is derived from an EMBL/GenBank/DDBJ whole genome shotgun (WGS) entry which is preliminary data.</text>
</comment>
<dbReference type="SUPFAM" id="SSF52833">
    <property type="entry name" value="Thioredoxin-like"/>
    <property type="match status" value="1"/>
</dbReference>
<evidence type="ECO:0000313" key="2">
    <source>
        <dbReference type="Proteomes" id="UP000235682"/>
    </source>
</evidence>
<protein>
    <recommendedName>
        <fullName evidence="3">DsbA family protein</fullName>
    </recommendedName>
</protein>
<name>A0A2N6SQ46_9LACT</name>
<sequence>MVTERNYRIRYHANGKPSIFEFYLFVNPLQPDCYRFETEVMRLSQTMCNPVDLHIICYHNQKTVIDFIQSQNIPCSSLDCRNDIFQKIYQAALSYKAACFQGKRSGHQYMLAMQEMTKGDYRLFNHQVPYEVAKKVGLELDVFMSDYQSDLVKRIYLRDQKIAMEMGIEHTPSLVIFEHSLSGHGVILTQDLTKENILRQLRLIIEQNRYSTKRKHQPRLRIVHH</sequence>
<gene>
    <name evidence="1" type="ORF">CJ205_00360</name>
</gene>
<proteinExistence type="predicted"/>
<evidence type="ECO:0008006" key="3">
    <source>
        <dbReference type="Google" id="ProtNLM"/>
    </source>
</evidence>
<dbReference type="InterPro" id="IPR036249">
    <property type="entry name" value="Thioredoxin-like_sf"/>
</dbReference>
<dbReference type="STRING" id="84521.SAMN04487994_100230"/>
<organism evidence="1 2">
    <name type="scientific">Dolosicoccus paucivorans</name>
    <dbReference type="NCBI Taxonomy" id="84521"/>
    <lineage>
        <taxon>Bacteria</taxon>
        <taxon>Bacillati</taxon>
        <taxon>Bacillota</taxon>
        <taxon>Bacilli</taxon>
        <taxon>Lactobacillales</taxon>
        <taxon>Aerococcaceae</taxon>
        <taxon>Dolosicoccus</taxon>
    </lineage>
</organism>
<reference evidence="1 2" key="1">
    <citation type="submission" date="2017-09" db="EMBL/GenBank/DDBJ databases">
        <title>Bacterial strain isolated from the female urinary microbiota.</title>
        <authorList>
            <person name="Thomas-White K."/>
            <person name="Kumar N."/>
            <person name="Forster S."/>
            <person name="Putonti C."/>
            <person name="Lawley T."/>
            <person name="Wolfe A.J."/>
        </authorList>
    </citation>
    <scope>NUCLEOTIDE SEQUENCE [LARGE SCALE GENOMIC DNA]</scope>
    <source>
        <strain evidence="1 2">UMB0852</strain>
    </source>
</reference>
<dbReference type="EMBL" id="PNHE01000001">
    <property type="protein sequence ID" value="PMC59192.1"/>
    <property type="molecule type" value="Genomic_DNA"/>
</dbReference>
<dbReference type="RefSeq" id="WP_102228087.1">
    <property type="nucleotide sequence ID" value="NZ_PNFY01000042.1"/>
</dbReference>
<dbReference type="Pfam" id="PF13743">
    <property type="entry name" value="Thioredoxin_5"/>
    <property type="match status" value="1"/>
</dbReference>
<dbReference type="OrthoDB" id="2156137at2"/>
<keyword evidence="2" id="KW-1185">Reference proteome</keyword>